<dbReference type="InterPro" id="IPR024535">
    <property type="entry name" value="RHGA/B-epi-like_pectate_lyase"/>
</dbReference>
<dbReference type="HOGENOM" id="CLU_020982_0_0_5"/>
<dbReference type="InterPro" id="IPR011050">
    <property type="entry name" value="Pectin_lyase_fold/virulence"/>
</dbReference>
<dbReference type="KEGG" id="dsh:Dshi_2210"/>
<keyword evidence="3" id="KW-1185">Reference proteome</keyword>
<evidence type="ECO:0000313" key="2">
    <source>
        <dbReference type="EMBL" id="ABV93946.1"/>
    </source>
</evidence>
<dbReference type="EMBL" id="CP000830">
    <property type="protein sequence ID" value="ABV93946.1"/>
    <property type="molecule type" value="Genomic_DNA"/>
</dbReference>
<sequence length="763" mass="82929">MNKAITDGLDLMPPPFSAGLDVWSQGNGTPPTATWNGAPNAVLVPSDADFGSCLEIQKVNNTTRIRYKGETPILPGCYLRITARVKVLSGALPDARIGAWAGAAGGASVGGIVEDGPLVSIDSFGEVYEISAIVGSGSRGGVDMAWGTTPIYGHFGLDLSGPNGGLIRIDDIRIEDVTTVYLRKMMDWVDVKDYGARGDGVTDDSAAFIAADAAANGRRVLVPEGLYFLAEHVTMTAETRFEGTVTMPDNKRLSLTRNFNLNAYFDAFGDEVLAFKKAVQTYLNFSDHDVLDLSGRSISLTEPIDIHAAVGNKDTSTIRRVIRNGQFNCAPSPAWDTVEASSAASYTVNTPFELFDVENIAQIQPGSLVEGEGVGREVYVRDVNVGARRLTLSQPLYDAEGTQTYTFRKFQYALDFSGFSRLAKFTLQNIDLRLNENASGILLAPDGDVFAVEECDFTKPKDRAITSHGVGCQNLHVDRCQFLSPEIDEDVIDRTSIGININANDAKIRDNRAVRFKHFMVVHGAGHIFTGNHWFQGDGTLGGPRTAGIVLTNLNVKTTFTGNYLDNSTLEWTNEHDATPDFGVELSFGGLTITGNIFTVNGAGPWFRFIQIKPYGAGHFIQGLSVSDNVFKSINGEIDRVEGVDASIAPLDVGRTRNVTFDANAYNAITRITVNPVTLPLEQNTEAQQWVLDTDGYLPFEGRARFVTGVIAEGNITDDTGRLVYAMPTMNFNHGPERDQVRLNWPEPCKGTVHVTVRADRPV</sequence>
<dbReference type="OrthoDB" id="7749009at2"/>
<protein>
    <recommendedName>
        <fullName evidence="1">Rhamnogalacturonase A/B/Epimerase-like pectate lyase domain-containing protein</fullName>
    </recommendedName>
</protein>
<dbReference type="RefSeq" id="WP_012178877.1">
    <property type="nucleotide sequence ID" value="NC_009952.1"/>
</dbReference>
<dbReference type="STRING" id="398580.Dshi_2210"/>
<accession>A8LR23</accession>
<dbReference type="Gene3D" id="2.160.20.10">
    <property type="entry name" value="Single-stranded right-handed beta-helix, Pectin lyase-like"/>
    <property type="match status" value="1"/>
</dbReference>
<organism evidence="2 3">
    <name type="scientific">Dinoroseobacter shibae (strain DSM 16493 / NCIMB 14021 / DFL 12)</name>
    <dbReference type="NCBI Taxonomy" id="398580"/>
    <lineage>
        <taxon>Bacteria</taxon>
        <taxon>Pseudomonadati</taxon>
        <taxon>Pseudomonadota</taxon>
        <taxon>Alphaproteobacteria</taxon>
        <taxon>Rhodobacterales</taxon>
        <taxon>Roseobacteraceae</taxon>
        <taxon>Dinoroseobacter</taxon>
    </lineage>
</organism>
<dbReference type="eggNOG" id="COG5434">
    <property type="taxonomic scope" value="Bacteria"/>
</dbReference>
<evidence type="ECO:0000313" key="3">
    <source>
        <dbReference type="Proteomes" id="UP000006833"/>
    </source>
</evidence>
<name>A8LR23_DINSH</name>
<proteinExistence type="predicted"/>
<gene>
    <name evidence="2" type="ordered locus">Dshi_2210</name>
</gene>
<evidence type="ECO:0000259" key="1">
    <source>
        <dbReference type="Pfam" id="PF12708"/>
    </source>
</evidence>
<reference evidence="3" key="1">
    <citation type="journal article" date="2010" name="ISME J.">
        <title>The complete genome sequence of the algal symbiont Dinoroseobacter shibae: a hitchhiker's guide to life in the sea.</title>
        <authorList>
            <person name="Wagner-Dobler I."/>
            <person name="Ballhausen B."/>
            <person name="Berger M."/>
            <person name="Brinkhoff T."/>
            <person name="Buchholz I."/>
            <person name="Bunk B."/>
            <person name="Cypionka H."/>
            <person name="Daniel R."/>
            <person name="Drepper T."/>
            <person name="Gerdts G."/>
            <person name="Hahnke S."/>
            <person name="Han C."/>
            <person name="Jahn D."/>
            <person name="Kalhoefer D."/>
            <person name="Kiss H."/>
            <person name="Klenk H.P."/>
            <person name="Kyrpides N."/>
            <person name="Liebl W."/>
            <person name="Liesegang H."/>
            <person name="Meincke L."/>
            <person name="Pati A."/>
            <person name="Petersen J."/>
            <person name="Piekarski T."/>
            <person name="Pommerenke C."/>
            <person name="Pradella S."/>
            <person name="Pukall R."/>
            <person name="Rabus R."/>
            <person name="Stackebrandt E."/>
            <person name="Thole S."/>
            <person name="Thompson L."/>
            <person name="Tielen P."/>
            <person name="Tomasch J."/>
            <person name="von Jan M."/>
            <person name="Wanphrut N."/>
            <person name="Wichels A."/>
            <person name="Zech H."/>
            <person name="Simon M."/>
        </authorList>
    </citation>
    <scope>NUCLEOTIDE SEQUENCE [LARGE SCALE GENOMIC DNA]</scope>
    <source>
        <strain evidence="3">DSM 16493 / NCIMB 14021 / DFL 12</strain>
    </source>
</reference>
<dbReference type="Proteomes" id="UP000006833">
    <property type="component" value="Chromosome"/>
</dbReference>
<dbReference type="AlphaFoldDB" id="A8LR23"/>
<dbReference type="Pfam" id="PF12708">
    <property type="entry name" value="Pect-lyase_RHGA_epim"/>
    <property type="match status" value="1"/>
</dbReference>
<dbReference type="SUPFAM" id="SSF51126">
    <property type="entry name" value="Pectin lyase-like"/>
    <property type="match status" value="1"/>
</dbReference>
<dbReference type="InterPro" id="IPR012334">
    <property type="entry name" value="Pectin_lyas_fold"/>
</dbReference>
<feature type="domain" description="Rhamnogalacturonase A/B/Epimerase-like pectate lyase" evidence="1">
    <location>
        <begin position="188"/>
        <end position="248"/>
    </location>
</feature>